<dbReference type="STRING" id="338963.Pcar_0395"/>
<evidence type="ECO:0000256" key="1">
    <source>
        <dbReference type="SAM" id="Phobius"/>
    </source>
</evidence>
<dbReference type="EMBL" id="CP000142">
    <property type="protein sequence ID" value="ABA87655.1"/>
    <property type="molecule type" value="Genomic_DNA"/>
</dbReference>
<protein>
    <submittedName>
        <fullName evidence="2">Type IV pilus minor pilin MshP, putative</fullName>
    </submittedName>
</protein>
<evidence type="ECO:0000313" key="3">
    <source>
        <dbReference type="Proteomes" id="UP000002534"/>
    </source>
</evidence>
<dbReference type="AlphaFoldDB" id="Q3A7I9"/>
<dbReference type="RefSeq" id="WP_011340077.1">
    <property type="nucleotide sequence ID" value="NC_007498.2"/>
</dbReference>
<sequence>MMSEGLLGSQKGFSIVTALFILLVLAVLGGFMVTMSGVQSRTSVWALQGARAYHAARSGLEWGGYGALTSGACVSDSFPVEGFTVTVFCGEESYVEGGQNYKVYSLTSLAEMGSYGSAEYISRQLRARITGATP</sequence>
<keyword evidence="1" id="KW-0812">Transmembrane</keyword>
<accession>Q3A7I9</accession>
<dbReference type="HOGENOM" id="CLU_125980_0_0_7"/>
<feature type="transmembrane region" description="Helical" evidence="1">
    <location>
        <begin position="12"/>
        <end position="33"/>
    </location>
</feature>
<evidence type="ECO:0000313" key="2">
    <source>
        <dbReference type="EMBL" id="ABA87655.1"/>
    </source>
</evidence>
<gene>
    <name evidence="2" type="primary">mshP</name>
    <name evidence="2" type="ordered locus">Pcar_0395</name>
</gene>
<reference evidence="2 3" key="2">
    <citation type="journal article" date="2012" name="BMC Genomics">
        <title>The genome of Pelobacter carbinolicus reveals surprising metabolic capabilities and physiological features.</title>
        <authorList>
            <person name="Aklujkar M."/>
            <person name="Haveman S.A."/>
            <person name="Didonato R.Jr."/>
            <person name="Chertkov O."/>
            <person name="Han C.S."/>
            <person name="Land M.L."/>
            <person name="Brown P."/>
            <person name="Lovley D.R."/>
        </authorList>
    </citation>
    <scope>NUCLEOTIDE SEQUENCE [LARGE SCALE GENOMIC DNA]</scope>
    <source>
        <strain evidence="3">DSM 2380 / NBRC 103641 / GraBd1</strain>
    </source>
</reference>
<dbReference type="KEGG" id="pca:Pcar_0395"/>
<dbReference type="Proteomes" id="UP000002534">
    <property type="component" value="Chromosome"/>
</dbReference>
<reference evidence="3" key="1">
    <citation type="submission" date="2005-10" db="EMBL/GenBank/DDBJ databases">
        <title>Complete sequence of Pelobacter carbinolicus DSM 2380.</title>
        <authorList>
            <person name="Copeland A."/>
            <person name="Lucas S."/>
            <person name="Lapidus A."/>
            <person name="Barry K."/>
            <person name="Detter J.C."/>
            <person name="Glavina T."/>
            <person name="Hammon N."/>
            <person name="Israni S."/>
            <person name="Pitluck S."/>
            <person name="Chertkov O."/>
            <person name="Schmutz J."/>
            <person name="Larimer F."/>
            <person name="Land M."/>
            <person name="Kyrpides N."/>
            <person name="Ivanova N."/>
            <person name="Richardson P."/>
        </authorList>
    </citation>
    <scope>NUCLEOTIDE SEQUENCE [LARGE SCALE GENOMIC DNA]</scope>
    <source>
        <strain evidence="3">DSM 2380 / NBRC 103641 / GraBd1</strain>
    </source>
</reference>
<keyword evidence="3" id="KW-1185">Reference proteome</keyword>
<proteinExistence type="predicted"/>
<dbReference type="OrthoDB" id="8536494at2"/>
<keyword evidence="1" id="KW-1133">Transmembrane helix</keyword>
<keyword evidence="1" id="KW-0472">Membrane</keyword>
<dbReference type="eggNOG" id="COG4726">
    <property type="taxonomic scope" value="Bacteria"/>
</dbReference>
<organism evidence="2 3">
    <name type="scientific">Syntrophotalea carbinolica (strain DSM 2380 / NBRC 103641 / GraBd1)</name>
    <name type="common">Pelobacter carbinolicus</name>
    <dbReference type="NCBI Taxonomy" id="338963"/>
    <lineage>
        <taxon>Bacteria</taxon>
        <taxon>Pseudomonadati</taxon>
        <taxon>Thermodesulfobacteriota</taxon>
        <taxon>Desulfuromonadia</taxon>
        <taxon>Desulfuromonadales</taxon>
        <taxon>Syntrophotaleaceae</taxon>
        <taxon>Syntrophotalea</taxon>
    </lineage>
</organism>
<name>Q3A7I9_SYNC1</name>